<dbReference type="AlphaFoldDB" id="A0AAV9WM32"/>
<dbReference type="InterPro" id="IPR015943">
    <property type="entry name" value="WD40/YVTN_repeat-like_dom_sf"/>
</dbReference>
<evidence type="ECO:0000313" key="9">
    <source>
        <dbReference type="EMBL" id="KAK6510194.1"/>
    </source>
</evidence>
<feature type="compositionally biased region" description="Basic residues" evidence="8">
    <location>
        <begin position="149"/>
        <end position="161"/>
    </location>
</feature>
<comment type="caution">
    <text evidence="9">The sequence shown here is derived from an EMBL/GenBank/DDBJ whole genome shotgun (WGS) entry which is preliminary data.</text>
</comment>
<comment type="similarity">
    <text evidence="6">Belongs to the WD repeat TRM82 family.</text>
</comment>
<feature type="compositionally biased region" description="Low complexity" evidence="8">
    <location>
        <begin position="77"/>
        <end position="97"/>
    </location>
</feature>
<evidence type="ECO:0000256" key="2">
    <source>
        <dbReference type="ARBA" id="ARBA00022574"/>
    </source>
</evidence>
<feature type="compositionally biased region" description="Basic and acidic residues" evidence="8">
    <location>
        <begin position="139"/>
        <end position="148"/>
    </location>
</feature>
<keyword evidence="10" id="KW-1185">Reference proteome</keyword>
<evidence type="ECO:0000256" key="6">
    <source>
        <dbReference type="HAMAP-Rule" id="MF_03056"/>
    </source>
</evidence>
<comment type="pathway">
    <text evidence="6">tRNA modification; N(7)-methylguanine-tRNA biosynthesis.</text>
</comment>
<comment type="function">
    <text evidence="6">Required for the formation of N(7)-methylguanine at position 46 (m7G46) in tRNA. In the complex, it is required to stabilize and induce conformational changes of the catalytic subunit.</text>
</comment>
<feature type="repeat" description="WD" evidence="7">
    <location>
        <begin position="311"/>
        <end position="351"/>
    </location>
</feature>
<keyword evidence="3 6" id="KW-0819">tRNA processing</keyword>
<evidence type="ECO:0000256" key="1">
    <source>
        <dbReference type="ARBA" id="ARBA00004123"/>
    </source>
</evidence>
<dbReference type="GO" id="GO:0043527">
    <property type="term" value="C:tRNA methyltransferase complex"/>
    <property type="evidence" value="ECO:0007669"/>
    <property type="project" value="TreeGrafter"/>
</dbReference>
<evidence type="ECO:0000313" key="10">
    <source>
        <dbReference type="Proteomes" id="UP001370758"/>
    </source>
</evidence>
<reference evidence="9 10" key="1">
    <citation type="submission" date="2023-08" db="EMBL/GenBank/DDBJ databases">
        <authorList>
            <person name="Palmer J.M."/>
        </authorList>
    </citation>
    <scope>NUCLEOTIDE SEQUENCE [LARGE SCALE GENOMIC DNA]</scope>
    <source>
        <strain evidence="9 10">TWF481</strain>
    </source>
</reference>
<organism evidence="9 10">
    <name type="scientific">Arthrobotrys musiformis</name>
    <dbReference type="NCBI Taxonomy" id="47236"/>
    <lineage>
        <taxon>Eukaryota</taxon>
        <taxon>Fungi</taxon>
        <taxon>Dikarya</taxon>
        <taxon>Ascomycota</taxon>
        <taxon>Pezizomycotina</taxon>
        <taxon>Orbiliomycetes</taxon>
        <taxon>Orbiliales</taxon>
        <taxon>Orbiliaceae</taxon>
        <taxon>Arthrobotrys</taxon>
    </lineage>
</organism>
<sequence length="518" mass="56110">MTSRRHPVQAIAYAPSDSSPRLLVAIAETVYAISTTTHETVAIWKAPPAPVQGKPQPQAPDAVIAGKAEEGGDAATEETLPADEATTAPPTTEGNTESTDVVMADSPPSVGSSAGKRKRSPSATLNPPAEATGSVDADAESKKLDKMTRNQKKSQKKKAKNAAKPLPPPQPNYIGQLVPLEGRNLIAITTLEDKTLRLHNSETLEVVKEWVLHKRPSEITLTPATILVGDKFGDVFSYKIPPPLELEEPSEGKLLLGHVSLLTTLTTATSPQQIAQNGDSGDAKKYIITADRDEHIRITNYPLTHVIHGFCLGHTAFVNRLLITKDNFLVSGGGDDWLGLWDWKAGKLLQRVDIRAPIDAMLSHEEGKALTEKLRGYNKKRKRREEGEAEVDITIAVTEILEVDGREVIVVLEGIPALLRYKYTTEGKLEYSGSIKAAGSVTSVAVYGSRVYFGADSDEGTLASYADITEGEITAKDFFDGKPFEGQLIEESGVDAVNERLYTVEAFRKGFGGFMEDD</sequence>
<gene>
    <name evidence="9" type="primary">TRM82</name>
    <name evidence="9" type="ORF">TWF481_004910</name>
</gene>
<proteinExistence type="inferred from homology"/>
<dbReference type="InterPro" id="IPR036322">
    <property type="entry name" value="WD40_repeat_dom_sf"/>
</dbReference>
<name>A0AAV9WM32_9PEZI</name>
<dbReference type="InterPro" id="IPR028884">
    <property type="entry name" value="Trm82"/>
</dbReference>
<dbReference type="PROSITE" id="PS50082">
    <property type="entry name" value="WD_REPEATS_2"/>
    <property type="match status" value="1"/>
</dbReference>
<dbReference type="PANTHER" id="PTHR16288">
    <property type="entry name" value="WD40 REPEAT PROTEIN 4"/>
    <property type="match status" value="1"/>
</dbReference>
<dbReference type="Gene3D" id="2.130.10.10">
    <property type="entry name" value="YVTN repeat-like/Quinoprotein amine dehydrogenase"/>
    <property type="match status" value="1"/>
</dbReference>
<evidence type="ECO:0000256" key="4">
    <source>
        <dbReference type="ARBA" id="ARBA00022737"/>
    </source>
</evidence>
<dbReference type="GO" id="GO:0005829">
    <property type="term" value="C:cytosol"/>
    <property type="evidence" value="ECO:0007669"/>
    <property type="project" value="TreeGrafter"/>
</dbReference>
<evidence type="ECO:0000256" key="5">
    <source>
        <dbReference type="ARBA" id="ARBA00023242"/>
    </source>
</evidence>
<dbReference type="EMBL" id="JAVHJL010000002">
    <property type="protein sequence ID" value="KAK6510194.1"/>
    <property type="molecule type" value="Genomic_DNA"/>
</dbReference>
<dbReference type="HAMAP" id="MF_03056">
    <property type="entry name" value="TRM82"/>
    <property type="match status" value="1"/>
</dbReference>
<evidence type="ECO:0000256" key="3">
    <source>
        <dbReference type="ARBA" id="ARBA00022694"/>
    </source>
</evidence>
<feature type="region of interest" description="Disordered" evidence="8">
    <location>
        <begin position="65"/>
        <end position="172"/>
    </location>
</feature>
<dbReference type="InterPro" id="IPR001680">
    <property type="entry name" value="WD40_rpt"/>
</dbReference>
<evidence type="ECO:0000256" key="7">
    <source>
        <dbReference type="PROSITE-ProRule" id="PRU00221"/>
    </source>
</evidence>
<evidence type="ECO:0000256" key="8">
    <source>
        <dbReference type="SAM" id="MobiDB-lite"/>
    </source>
</evidence>
<protein>
    <submittedName>
        <fullName evidence="9">tRNA (Guanine-N(7)-)-methyltransferase non-catalytic subunit trm82</fullName>
    </submittedName>
</protein>
<dbReference type="Proteomes" id="UP001370758">
    <property type="component" value="Unassembled WGS sequence"/>
</dbReference>
<keyword evidence="5 6" id="KW-0539">Nucleus</keyword>
<dbReference type="PANTHER" id="PTHR16288:SF0">
    <property type="entry name" value="TRNA (GUANINE-N(7)-)-METHYLTRANSFERASE NON-CATALYTIC SUBUNIT WDR4"/>
    <property type="match status" value="1"/>
</dbReference>
<keyword evidence="2 6" id="KW-0853">WD repeat</keyword>
<keyword evidence="4 6" id="KW-0677">Repeat</keyword>
<dbReference type="SUPFAM" id="SSF50978">
    <property type="entry name" value="WD40 repeat-like"/>
    <property type="match status" value="1"/>
</dbReference>
<dbReference type="GO" id="GO:0005634">
    <property type="term" value="C:nucleus"/>
    <property type="evidence" value="ECO:0007669"/>
    <property type="project" value="UniProtKB-SubCell"/>
</dbReference>
<accession>A0AAV9WM32</accession>
<dbReference type="GO" id="GO:0106004">
    <property type="term" value="P:tRNA (guanine-N7)-methylation"/>
    <property type="evidence" value="ECO:0007669"/>
    <property type="project" value="UniProtKB-UniRule"/>
</dbReference>
<comment type="subcellular location">
    <subcellularLocation>
        <location evidence="1 6">Nucleus</location>
    </subcellularLocation>
</comment>